<evidence type="ECO:0000313" key="2">
    <source>
        <dbReference type="EMBL" id="MFC6825912.1"/>
    </source>
</evidence>
<organism evidence="2 3">
    <name type="scientific">Halopelagius fulvigenes</name>
    <dbReference type="NCBI Taxonomy" id="1198324"/>
    <lineage>
        <taxon>Archaea</taxon>
        <taxon>Methanobacteriati</taxon>
        <taxon>Methanobacteriota</taxon>
        <taxon>Stenosarchaea group</taxon>
        <taxon>Halobacteria</taxon>
        <taxon>Halobacteriales</taxon>
        <taxon>Haloferacaceae</taxon>
    </lineage>
</organism>
<reference evidence="2 3" key="1">
    <citation type="journal article" date="2019" name="Int. J. Syst. Evol. Microbiol.">
        <title>The Global Catalogue of Microorganisms (GCM) 10K type strain sequencing project: providing services to taxonomists for standard genome sequencing and annotation.</title>
        <authorList>
            <consortium name="The Broad Institute Genomics Platform"/>
            <consortium name="The Broad Institute Genome Sequencing Center for Infectious Disease"/>
            <person name="Wu L."/>
            <person name="Ma J."/>
        </authorList>
    </citation>
    <scope>NUCLEOTIDE SEQUENCE [LARGE SCALE GENOMIC DNA]</scope>
    <source>
        <strain evidence="2 3">YIM 94188</strain>
    </source>
</reference>
<evidence type="ECO:0000313" key="3">
    <source>
        <dbReference type="Proteomes" id="UP001596408"/>
    </source>
</evidence>
<keyword evidence="2" id="KW-0969">Cilium</keyword>
<proteinExistence type="predicted"/>
<protein>
    <submittedName>
        <fullName evidence="2">Flagellar protein G</fullName>
    </submittedName>
</protein>
<dbReference type="Pfam" id="PF01917">
    <property type="entry name" value="Flagellin_arch-type"/>
    <property type="match status" value="1"/>
</dbReference>
<keyword evidence="1" id="KW-1133">Transmembrane helix</keyword>
<dbReference type="RefSeq" id="WP_379696728.1">
    <property type="nucleotide sequence ID" value="NZ_JBHSXH010000015.1"/>
</dbReference>
<dbReference type="InterPro" id="IPR002774">
    <property type="entry name" value="Flagellin_arc-type"/>
</dbReference>
<comment type="caution">
    <text evidence="2">The sequence shown here is derived from an EMBL/GenBank/DDBJ whole genome shotgun (WGS) entry which is preliminary data.</text>
</comment>
<dbReference type="PANTHER" id="PTHR42200">
    <property type="entry name" value="ARCHAEAL FLAGELLA-RELATED PROTEIN F-RELATED"/>
    <property type="match status" value="1"/>
</dbReference>
<name>A0ABD5U2H5_9EURY</name>
<accession>A0ABD5U2H5</accession>
<dbReference type="PANTHER" id="PTHR42200:SF2">
    <property type="entry name" value="ARCHAEAL FLAGELLA-RELATED PROTEIN F"/>
    <property type="match status" value="1"/>
</dbReference>
<dbReference type="Gene3D" id="2.60.120.260">
    <property type="entry name" value="Galactose-binding domain-like"/>
    <property type="match status" value="1"/>
</dbReference>
<keyword evidence="3" id="KW-1185">Reference proteome</keyword>
<dbReference type="AlphaFoldDB" id="A0ABD5U2H5"/>
<keyword evidence="1" id="KW-0472">Membrane</keyword>
<keyword evidence="1" id="KW-0812">Transmembrane</keyword>
<sequence length="151" mass="15774">MADVSAPSLILFIASLVIAAGVAGVLIDTVSGISNALDERGGDVAENIETDIEIISDSEAGVYNDSERTVTLLVKNTGVRTLPAAGGTFDVIVDSEYQTNVSVTVVDGSANWRPHGVVEVTVSGLSLDAGDHRVKVVINGDEEIFKFRTNA</sequence>
<gene>
    <name evidence="2" type="ORF">ACFQEV_13040</name>
</gene>
<keyword evidence="2" id="KW-0966">Cell projection</keyword>
<dbReference type="Proteomes" id="UP001596408">
    <property type="component" value="Unassembled WGS sequence"/>
</dbReference>
<keyword evidence="2" id="KW-0282">Flagellum</keyword>
<evidence type="ECO:0000256" key="1">
    <source>
        <dbReference type="SAM" id="Phobius"/>
    </source>
</evidence>
<dbReference type="EMBL" id="JBHSXH010000015">
    <property type="protein sequence ID" value="MFC6825912.1"/>
    <property type="molecule type" value="Genomic_DNA"/>
</dbReference>
<feature type="transmembrane region" description="Helical" evidence="1">
    <location>
        <begin position="6"/>
        <end position="27"/>
    </location>
</feature>